<comment type="subcellular location">
    <subcellularLocation>
        <location evidence="1">Cell inner membrane</location>
        <topology evidence="1">Single-pass membrane protein</topology>
    </subcellularLocation>
</comment>
<dbReference type="InterPro" id="IPR012902">
    <property type="entry name" value="N_methyl_site"/>
</dbReference>
<evidence type="ECO:0000256" key="5">
    <source>
        <dbReference type="ARBA" id="ARBA00022519"/>
    </source>
</evidence>
<feature type="transmembrane region" description="Helical" evidence="11">
    <location>
        <begin position="25"/>
        <end position="45"/>
    </location>
</feature>
<evidence type="ECO:0000256" key="9">
    <source>
        <dbReference type="ARBA" id="ARBA00025772"/>
    </source>
</evidence>
<dbReference type="InterPro" id="IPR045584">
    <property type="entry name" value="Pilin-like"/>
</dbReference>
<dbReference type="GO" id="GO:0005886">
    <property type="term" value="C:plasma membrane"/>
    <property type="evidence" value="ECO:0007669"/>
    <property type="project" value="UniProtKB-SubCell"/>
</dbReference>
<evidence type="ECO:0000256" key="10">
    <source>
        <dbReference type="ARBA" id="ARBA00030775"/>
    </source>
</evidence>
<feature type="domain" description="General secretion pathway GspH" evidence="12">
    <location>
        <begin position="61"/>
        <end position="182"/>
    </location>
</feature>
<evidence type="ECO:0000256" key="2">
    <source>
        <dbReference type="ARBA" id="ARBA00021549"/>
    </source>
</evidence>
<evidence type="ECO:0000256" key="3">
    <source>
        <dbReference type="ARBA" id="ARBA00022475"/>
    </source>
</evidence>
<evidence type="ECO:0000313" key="14">
    <source>
        <dbReference type="Proteomes" id="UP000218327"/>
    </source>
</evidence>
<dbReference type="Pfam" id="PF12019">
    <property type="entry name" value="GspH"/>
    <property type="match status" value="1"/>
</dbReference>
<dbReference type="Pfam" id="PF07963">
    <property type="entry name" value="N_methyl"/>
    <property type="match status" value="1"/>
</dbReference>
<dbReference type="GO" id="GO:0015628">
    <property type="term" value="P:protein secretion by the type II secretion system"/>
    <property type="evidence" value="ECO:0007669"/>
    <property type="project" value="InterPro"/>
</dbReference>
<evidence type="ECO:0000256" key="8">
    <source>
        <dbReference type="ARBA" id="ARBA00023136"/>
    </source>
</evidence>
<comment type="similarity">
    <text evidence="9">Belongs to the GSP H family.</text>
</comment>
<evidence type="ECO:0000256" key="4">
    <source>
        <dbReference type="ARBA" id="ARBA00022481"/>
    </source>
</evidence>
<comment type="caution">
    <text evidence="13">The sequence shown here is derived from an EMBL/GenBank/DDBJ whole genome shotgun (WGS) entry which is preliminary data.</text>
</comment>
<proteinExistence type="inferred from homology"/>
<keyword evidence="8 11" id="KW-0472">Membrane</keyword>
<dbReference type="PROSITE" id="PS00409">
    <property type="entry name" value="PROKAR_NTER_METHYL"/>
    <property type="match status" value="1"/>
</dbReference>
<dbReference type="AlphaFoldDB" id="A0A2A5AFU7"/>
<evidence type="ECO:0000259" key="12">
    <source>
        <dbReference type="Pfam" id="PF12019"/>
    </source>
</evidence>
<reference evidence="14" key="1">
    <citation type="submission" date="2017-08" db="EMBL/GenBank/DDBJ databases">
        <title>A dynamic microbial community with high functional redundancy inhabits the cold, oxic subseafloor aquifer.</title>
        <authorList>
            <person name="Tully B.J."/>
            <person name="Wheat C.G."/>
            <person name="Glazer B.T."/>
            <person name="Huber J.A."/>
        </authorList>
    </citation>
    <scope>NUCLEOTIDE SEQUENCE [LARGE SCALE GENOMIC DNA]</scope>
</reference>
<dbReference type="NCBIfam" id="TIGR02532">
    <property type="entry name" value="IV_pilin_GFxxxE"/>
    <property type="match status" value="1"/>
</dbReference>
<evidence type="ECO:0000256" key="1">
    <source>
        <dbReference type="ARBA" id="ARBA00004377"/>
    </source>
</evidence>
<name>A0A2A5AFU7_9GAMM</name>
<evidence type="ECO:0000256" key="7">
    <source>
        <dbReference type="ARBA" id="ARBA00022989"/>
    </source>
</evidence>
<evidence type="ECO:0000313" key="13">
    <source>
        <dbReference type="EMBL" id="PCJ17658.1"/>
    </source>
</evidence>
<keyword evidence="4" id="KW-0488">Methylation</keyword>
<sequence length="194" mass="20762">MRTAAGRHELNDQYHMMDRDKIKGFSLIELLITLSILSILLAVSLPNFQDTVESINTNSQAKLLMTTLSLARSEAIKRGTNVAICPTDNGLDCREGVWSSGWMVFVDTNGDATGGAGSVDVGDIVIRVYERLGSGSALTFTGELIQYNNLGFSVSNSVQTLKLCPSTNNALNAHAVVIGLSGRGRRVEAGLTCP</sequence>
<accession>A0A2A5AFU7</accession>
<dbReference type="GO" id="GO:0015627">
    <property type="term" value="C:type II protein secretion system complex"/>
    <property type="evidence" value="ECO:0007669"/>
    <property type="project" value="InterPro"/>
</dbReference>
<dbReference type="Proteomes" id="UP000218327">
    <property type="component" value="Unassembled WGS sequence"/>
</dbReference>
<keyword evidence="7 11" id="KW-1133">Transmembrane helix</keyword>
<gene>
    <name evidence="13" type="ORF">COA96_17525</name>
</gene>
<keyword evidence="6 11" id="KW-0812">Transmembrane</keyword>
<organism evidence="13 14">
    <name type="scientific">SAR86 cluster bacterium</name>
    <dbReference type="NCBI Taxonomy" id="2030880"/>
    <lineage>
        <taxon>Bacteria</taxon>
        <taxon>Pseudomonadati</taxon>
        <taxon>Pseudomonadota</taxon>
        <taxon>Gammaproteobacteria</taxon>
        <taxon>SAR86 cluster</taxon>
    </lineage>
</organism>
<evidence type="ECO:0000256" key="6">
    <source>
        <dbReference type="ARBA" id="ARBA00022692"/>
    </source>
</evidence>
<dbReference type="SUPFAM" id="SSF54523">
    <property type="entry name" value="Pili subunits"/>
    <property type="match status" value="1"/>
</dbReference>
<keyword evidence="5" id="KW-0997">Cell inner membrane</keyword>
<keyword evidence="3" id="KW-1003">Cell membrane</keyword>
<protein>
    <recommendedName>
        <fullName evidence="2">Type II secretion system protein H</fullName>
    </recommendedName>
    <alternativeName>
        <fullName evidence="10">General secretion pathway protein H</fullName>
    </alternativeName>
</protein>
<dbReference type="InterPro" id="IPR022346">
    <property type="entry name" value="T2SS_GspH"/>
</dbReference>
<dbReference type="EMBL" id="NVVJ01000105">
    <property type="protein sequence ID" value="PCJ17658.1"/>
    <property type="molecule type" value="Genomic_DNA"/>
</dbReference>
<evidence type="ECO:0000256" key="11">
    <source>
        <dbReference type="SAM" id="Phobius"/>
    </source>
</evidence>
<dbReference type="Gene3D" id="3.55.40.10">
    <property type="entry name" value="minor pseudopilin epsh domain"/>
    <property type="match status" value="1"/>
</dbReference>